<reference evidence="11" key="2">
    <citation type="journal article" date="2016" name="Sci. Rep.">
        <title>Dictyocaulus viviparus genome, variome and transcriptome elucidate lungworm biology and support future intervention.</title>
        <authorList>
            <person name="McNulty S.N."/>
            <person name="Strube C."/>
            <person name="Rosa B.A."/>
            <person name="Martin J.C."/>
            <person name="Tyagi R."/>
            <person name="Choi Y.J."/>
            <person name="Wang Q."/>
            <person name="Hallsworth Pepin K."/>
            <person name="Zhang X."/>
            <person name="Ozersky P."/>
            <person name="Wilson R.K."/>
            <person name="Sternberg P.W."/>
            <person name="Gasser R.B."/>
            <person name="Mitreva M."/>
        </authorList>
    </citation>
    <scope>NUCLEOTIDE SEQUENCE [LARGE SCALE GENOMIC DNA]</scope>
    <source>
        <strain evidence="11">HannoverDv2000</strain>
    </source>
</reference>
<dbReference type="PANTHER" id="PTHR43563:SF18">
    <property type="entry name" value="AMINE OXIDASE DOMAIN-CONTAINING PROTEIN"/>
    <property type="match status" value="1"/>
</dbReference>
<keyword evidence="7" id="KW-0285">Flavoprotein</keyword>
<keyword evidence="7" id="KW-0274">FAD</keyword>
<dbReference type="STRING" id="29172.A0A0D8XIM0"/>
<dbReference type="Proteomes" id="UP000053766">
    <property type="component" value="Unassembled WGS sequence"/>
</dbReference>
<dbReference type="GO" id="GO:0005741">
    <property type="term" value="C:mitochondrial outer membrane"/>
    <property type="evidence" value="ECO:0007669"/>
    <property type="project" value="UniProtKB-SubCell"/>
</dbReference>
<evidence type="ECO:0000256" key="8">
    <source>
        <dbReference type="SAM" id="SignalP"/>
    </source>
</evidence>
<accession>A0A0D8XIM0</accession>
<feature type="domain" description="Amine oxidase" evidence="9">
    <location>
        <begin position="40"/>
        <end position="458"/>
    </location>
</feature>
<dbReference type="SUPFAM" id="SSF54373">
    <property type="entry name" value="FAD-linked reductases, C-terminal domain"/>
    <property type="match status" value="1"/>
</dbReference>
<evidence type="ECO:0000313" key="11">
    <source>
        <dbReference type="Proteomes" id="UP000053766"/>
    </source>
</evidence>
<proteinExistence type="inferred from homology"/>
<evidence type="ECO:0000256" key="1">
    <source>
        <dbReference type="ARBA" id="ARBA00001974"/>
    </source>
</evidence>
<evidence type="ECO:0000256" key="6">
    <source>
        <dbReference type="PIRSR" id="PIRSR601613-1"/>
    </source>
</evidence>
<dbReference type="InterPro" id="IPR050703">
    <property type="entry name" value="Flavin_MAO"/>
</dbReference>
<evidence type="ECO:0000256" key="5">
    <source>
        <dbReference type="ARBA" id="ARBA00048448"/>
    </source>
</evidence>
<dbReference type="AlphaFoldDB" id="A0A0D8XIM0"/>
<evidence type="ECO:0000256" key="7">
    <source>
        <dbReference type="RuleBase" id="RU362067"/>
    </source>
</evidence>
<organism evidence="10 11">
    <name type="scientific">Dictyocaulus viviparus</name>
    <name type="common">Bovine lungworm</name>
    <dbReference type="NCBI Taxonomy" id="29172"/>
    <lineage>
        <taxon>Eukaryota</taxon>
        <taxon>Metazoa</taxon>
        <taxon>Ecdysozoa</taxon>
        <taxon>Nematoda</taxon>
        <taxon>Chromadorea</taxon>
        <taxon>Rhabditida</taxon>
        <taxon>Rhabditina</taxon>
        <taxon>Rhabditomorpha</taxon>
        <taxon>Strongyloidea</taxon>
        <taxon>Metastrongylidae</taxon>
        <taxon>Dictyocaulus</taxon>
    </lineage>
</organism>
<dbReference type="EMBL" id="KN716543">
    <property type="protein sequence ID" value="KJH43602.1"/>
    <property type="molecule type" value="Genomic_DNA"/>
</dbReference>
<sequence length="780" mass="87276">MIYFSSVETFIVLFILSVHFALPESSNDDIFDVIVIGAGLTGLSAARELKQRSPDARVKLIEARNTVGGRIRARTMKTADGDDLVDTGSHFISPSSTALTSLASQLGYSLFVQANCGTRTLHLRGIRSKRLSESLDIRQSFRNVLDSPDLKSLCSQSVREFAFDKHLSKITIDTANRLLQTLFDSPDVSTSIVHLLLASASENATIADLLLRFGHGQGLLVKEGLYRMTKALANNFDIQLNEIVTDINEVGSFIKVKTTLQYYTARHVIVTVPPAVTPSIRFSPSLPIEFLKFVENYAPTGHAYYFTLTYMNPFWRGQGRNGQLIYTNVLGPIVWLTTFDVGASTICEHSRVTGILWGIAHFSQQMTASQRYAAYVDIVTRSLGDYGQLPLDISDEHFVSDPFSRGSIAMLPPKVDANDLRYIQGVNFHGKGIVFASAEYSNISMGLMNGAVLSGQLAGASVAKRLRKSIEDQIDTDNEIADTIRLSDDVGRAFTHSASSLFEYQTSTQYPSTSSMETTTFKHFSFGNINDEIRQNEAEEHIQSNMDVEPMTVKSSFIYNTSSQYPSTKTLETTTFKHFSFGNANQLKKFALSSFLLDPPRDQISATTSITETTSTSADHYRNTTPFEYYTSSINSIPPTIEQTTFKHFSFQDLERISTTLSYHQDAKFDGNIDQNIFNQLKDVVHTVGDENQQNSIGYRAFVNPKKSLDVDAGNTMMYTSKVTTPFFQHKRVLLGVVRGVIYYVYRNTGMYRPVIPKFLRLHSQLFDVILQYARVFRNL</sequence>
<feature type="binding site" evidence="6">
    <location>
        <position position="244"/>
    </location>
    <ligand>
        <name>FAD</name>
        <dbReference type="ChEBI" id="CHEBI:57692"/>
    </ligand>
</feature>
<dbReference type="PRINTS" id="PR00757">
    <property type="entry name" value="AMINEOXDASEF"/>
</dbReference>
<feature type="binding site" evidence="6">
    <location>
        <position position="439"/>
    </location>
    <ligand>
        <name>FAD</name>
        <dbReference type="ChEBI" id="CHEBI:57692"/>
    </ligand>
</feature>
<gene>
    <name evidence="10" type="ORF">DICVIV_10379</name>
</gene>
<dbReference type="Gene3D" id="3.50.50.60">
    <property type="entry name" value="FAD/NAD(P)-binding domain"/>
    <property type="match status" value="1"/>
</dbReference>
<evidence type="ECO:0000313" key="10">
    <source>
        <dbReference type="EMBL" id="KJH43602.1"/>
    </source>
</evidence>
<dbReference type="Pfam" id="PF01593">
    <property type="entry name" value="Amino_oxidase"/>
    <property type="match status" value="1"/>
</dbReference>
<keyword evidence="11" id="KW-1185">Reference proteome</keyword>
<reference evidence="10 11" key="1">
    <citation type="submission" date="2013-11" db="EMBL/GenBank/DDBJ databases">
        <title>Draft genome of the bovine lungworm Dictyocaulus viviparus.</title>
        <authorList>
            <person name="Mitreva M."/>
        </authorList>
    </citation>
    <scope>NUCLEOTIDE SEQUENCE [LARGE SCALE GENOMIC DNA]</scope>
    <source>
        <strain evidence="10 11">HannoverDv2000</strain>
    </source>
</reference>
<dbReference type="InterPro" id="IPR002937">
    <property type="entry name" value="Amino_oxidase"/>
</dbReference>
<protein>
    <recommendedName>
        <fullName evidence="7">Amine oxidase</fullName>
        <ecNumber evidence="7">1.4.3.-</ecNumber>
    </recommendedName>
</protein>
<dbReference type="InterPro" id="IPR036188">
    <property type="entry name" value="FAD/NAD-bd_sf"/>
</dbReference>
<feature type="binding site" evidence="6">
    <location>
        <begin position="62"/>
        <end position="63"/>
    </location>
    <ligand>
        <name>FAD</name>
        <dbReference type="ChEBI" id="CHEBI:57692"/>
    </ligand>
</feature>
<comment type="catalytic activity">
    <reaction evidence="5">
        <text>a secondary aliphatic amine + O2 + H2O = a primary amine + an aldehyde + H2O2</text>
        <dbReference type="Rhea" id="RHEA:26414"/>
        <dbReference type="ChEBI" id="CHEBI:15377"/>
        <dbReference type="ChEBI" id="CHEBI:15379"/>
        <dbReference type="ChEBI" id="CHEBI:16240"/>
        <dbReference type="ChEBI" id="CHEBI:17478"/>
        <dbReference type="ChEBI" id="CHEBI:58855"/>
        <dbReference type="ChEBI" id="CHEBI:65296"/>
        <dbReference type="EC" id="1.4.3.4"/>
    </reaction>
</comment>
<dbReference type="PANTHER" id="PTHR43563">
    <property type="entry name" value="AMINE OXIDASE"/>
    <property type="match status" value="1"/>
</dbReference>
<dbReference type="GO" id="GO:0097621">
    <property type="term" value="F:monoamine oxidase activity"/>
    <property type="evidence" value="ECO:0007669"/>
    <property type="project" value="UniProtKB-EC"/>
</dbReference>
<dbReference type="GO" id="GO:0008131">
    <property type="term" value="F:primary methylamine oxidase activity"/>
    <property type="evidence" value="ECO:0007669"/>
    <property type="project" value="UniProtKB-ARBA"/>
</dbReference>
<feature type="chain" id="PRO_5002335873" description="Amine oxidase" evidence="8">
    <location>
        <begin position="24"/>
        <end position="780"/>
    </location>
</feature>
<name>A0A0D8XIM0_DICVI</name>
<evidence type="ECO:0000256" key="4">
    <source>
        <dbReference type="ARBA" id="ARBA00023002"/>
    </source>
</evidence>
<comment type="cofactor">
    <cofactor evidence="1 7">
        <name>FAD</name>
        <dbReference type="ChEBI" id="CHEBI:57692"/>
    </cofactor>
</comment>
<evidence type="ECO:0000256" key="2">
    <source>
        <dbReference type="ARBA" id="ARBA00004362"/>
    </source>
</evidence>
<comment type="similarity">
    <text evidence="3 7">Belongs to the flavin monoamine oxidase family.</text>
</comment>
<feature type="binding site" evidence="6">
    <location>
        <position position="41"/>
    </location>
    <ligand>
        <name>FAD</name>
        <dbReference type="ChEBI" id="CHEBI:57692"/>
    </ligand>
</feature>
<evidence type="ECO:0000259" key="9">
    <source>
        <dbReference type="Pfam" id="PF01593"/>
    </source>
</evidence>
<comment type="subcellular location">
    <subcellularLocation>
        <location evidence="2">Mitochondrion outer membrane</location>
        <topology evidence="2">Single-pass type IV membrane protein</topology>
        <orientation evidence="2">Cytoplasmic side</orientation>
    </subcellularLocation>
</comment>
<keyword evidence="4 7" id="KW-0560">Oxidoreductase</keyword>
<evidence type="ECO:0000256" key="3">
    <source>
        <dbReference type="ARBA" id="ARBA00005995"/>
    </source>
</evidence>
<keyword evidence="8" id="KW-0732">Signal</keyword>
<dbReference type="EC" id="1.4.3.-" evidence="7"/>
<dbReference type="InterPro" id="IPR001613">
    <property type="entry name" value="Flavin_amine_oxidase"/>
</dbReference>
<feature type="signal peptide" evidence="8">
    <location>
        <begin position="1"/>
        <end position="23"/>
    </location>
</feature>
<dbReference type="OrthoDB" id="7777654at2759"/>
<dbReference type="SUPFAM" id="SSF51905">
    <property type="entry name" value="FAD/NAD(P)-binding domain"/>
    <property type="match status" value="1"/>
</dbReference>